<dbReference type="InterPro" id="IPR003018">
    <property type="entry name" value="GAF"/>
</dbReference>
<organism evidence="3 4">
    <name type="scientific">Gallintestinimicrobium propionicum</name>
    <dbReference type="NCBI Taxonomy" id="2981770"/>
    <lineage>
        <taxon>Bacteria</taxon>
        <taxon>Bacillati</taxon>
        <taxon>Bacillota</taxon>
        <taxon>Clostridia</taxon>
        <taxon>Lachnospirales</taxon>
        <taxon>Lachnospiraceae</taxon>
        <taxon>Gallintestinimicrobium</taxon>
    </lineage>
</organism>
<name>A0AAE3AVW6_9FIRM</name>
<dbReference type="InterPro" id="IPR029016">
    <property type="entry name" value="GAF-like_dom_sf"/>
</dbReference>
<dbReference type="GO" id="GO:0033745">
    <property type="term" value="F:L-methionine-(R)-S-oxide reductase activity"/>
    <property type="evidence" value="ECO:0007669"/>
    <property type="project" value="TreeGrafter"/>
</dbReference>
<reference evidence="3 4" key="1">
    <citation type="submission" date="2021-10" db="EMBL/GenBank/DDBJ databases">
        <title>Anaerobic single-cell dispensing facilitates the cultivation of human gut bacteria.</title>
        <authorList>
            <person name="Afrizal A."/>
        </authorList>
    </citation>
    <scope>NUCLEOTIDE SEQUENCE [LARGE SCALE GENOMIC DNA]</scope>
    <source>
        <strain evidence="3 4">CLA-AA-H244</strain>
    </source>
</reference>
<dbReference type="SMART" id="SM00065">
    <property type="entry name" value="GAF"/>
    <property type="match status" value="1"/>
</dbReference>
<proteinExistence type="inferred from homology"/>
<dbReference type="InterPro" id="IPR051330">
    <property type="entry name" value="Phosphatase_reg/MetRdx"/>
</dbReference>
<dbReference type="Pfam" id="PF01590">
    <property type="entry name" value="GAF"/>
    <property type="match status" value="1"/>
</dbReference>
<accession>A0AAE3AVW6</accession>
<dbReference type="PANTHER" id="PTHR21021:SF15">
    <property type="entry name" value="FREE METHIONINE-R-SULFOXIDE REDUCTASE"/>
    <property type="match status" value="1"/>
</dbReference>
<sequence>MTQQYQELTEQLAALVDAEWPMVSNLANAAALLYERLDRLNWAGFYLTDNHVLWLGPFQGKTACVRIAEGNGVCGTALQTDSVQRVEDVHAFPGHIACDAASRSEIVLPLHKNGEVIGVLDIDSPEVGRFSAEDEEGLREVVRILERIIVCS</sequence>
<dbReference type="GO" id="GO:0005829">
    <property type="term" value="C:cytosol"/>
    <property type="evidence" value="ECO:0007669"/>
    <property type="project" value="TreeGrafter"/>
</dbReference>
<protein>
    <submittedName>
        <fullName evidence="3">GAF domain-containing protein</fullName>
    </submittedName>
</protein>
<keyword evidence="4" id="KW-1185">Reference proteome</keyword>
<dbReference type="Gene3D" id="3.30.450.40">
    <property type="match status" value="1"/>
</dbReference>
<evidence type="ECO:0000259" key="2">
    <source>
        <dbReference type="SMART" id="SM00065"/>
    </source>
</evidence>
<feature type="domain" description="GAF" evidence="2">
    <location>
        <begin position="4"/>
        <end position="149"/>
    </location>
</feature>
<dbReference type="InterPro" id="IPR000614">
    <property type="entry name" value="FRMsr_CS"/>
</dbReference>
<dbReference type="Proteomes" id="UP001199355">
    <property type="component" value="Unassembled WGS sequence"/>
</dbReference>
<dbReference type="PANTHER" id="PTHR21021">
    <property type="entry name" value="GAF/PUTATIVE CYTOSKELETAL PROTEIN"/>
    <property type="match status" value="1"/>
</dbReference>
<dbReference type="EMBL" id="JAJEQF010000021">
    <property type="protein sequence ID" value="MCC2167831.1"/>
    <property type="molecule type" value="Genomic_DNA"/>
</dbReference>
<comment type="similarity">
    <text evidence="1">Belongs to the free Met sulfoxide reductase family.</text>
</comment>
<gene>
    <name evidence="3" type="ORF">LKD45_09030</name>
</gene>
<comment type="caution">
    <text evidence="3">The sequence shown here is derived from an EMBL/GenBank/DDBJ whole genome shotgun (WGS) entry which is preliminary data.</text>
</comment>
<dbReference type="FunFam" id="3.30.450.40:FF:000008">
    <property type="entry name" value="GAF domain-containing proteins"/>
    <property type="match status" value="1"/>
</dbReference>
<dbReference type="SUPFAM" id="SSF55781">
    <property type="entry name" value="GAF domain-like"/>
    <property type="match status" value="1"/>
</dbReference>
<dbReference type="RefSeq" id="WP_021915190.1">
    <property type="nucleotide sequence ID" value="NZ_JAJEQF010000021.1"/>
</dbReference>
<dbReference type="AlphaFoldDB" id="A0AAE3AVW6"/>
<evidence type="ECO:0000313" key="3">
    <source>
        <dbReference type="EMBL" id="MCC2167831.1"/>
    </source>
</evidence>
<dbReference type="PROSITE" id="PS01320">
    <property type="entry name" value="UPF0067"/>
    <property type="match status" value="1"/>
</dbReference>
<evidence type="ECO:0000256" key="1">
    <source>
        <dbReference type="ARBA" id="ARBA00038454"/>
    </source>
</evidence>
<evidence type="ECO:0000313" key="4">
    <source>
        <dbReference type="Proteomes" id="UP001199355"/>
    </source>
</evidence>